<dbReference type="InterPro" id="IPR023753">
    <property type="entry name" value="FAD/NAD-binding_dom"/>
</dbReference>
<evidence type="ECO:0000256" key="3">
    <source>
        <dbReference type="ARBA" id="ARBA00022485"/>
    </source>
</evidence>
<dbReference type="InterPro" id="IPR017900">
    <property type="entry name" value="4Fe4S_Fe_S_CS"/>
</dbReference>
<dbReference type="GO" id="GO:0051539">
    <property type="term" value="F:4 iron, 4 sulfur cluster binding"/>
    <property type="evidence" value="ECO:0007669"/>
    <property type="project" value="UniProtKB-KW"/>
</dbReference>
<dbReference type="GO" id="GO:0046872">
    <property type="term" value="F:metal ion binding"/>
    <property type="evidence" value="ECO:0007669"/>
    <property type="project" value="UniProtKB-KW"/>
</dbReference>
<dbReference type="Pfam" id="PF07992">
    <property type="entry name" value="Pyr_redox_2"/>
    <property type="match status" value="1"/>
</dbReference>
<dbReference type="PROSITE" id="PS51379">
    <property type="entry name" value="4FE4S_FER_2"/>
    <property type="match status" value="4"/>
</dbReference>
<name>A0A1M6YD67_9BACT</name>
<keyword evidence="5" id="KW-0285">Flavoprotein</keyword>
<dbReference type="PROSITE" id="PS00198">
    <property type="entry name" value="4FE4S_FER_1"/>
    <property type="match status" value="3"/>
</dbReference>
<dbReference type="Pfam" id="PF00037">
    <property type="entry name" value="Fer4"/>
    <property type="match status" value="1"/>
</dbReference>
<dbReference type="EMBL" id="FQZU01000048">
    <property type="protein sequence ID" value="SHL16178.1"/>
    <property type="molecule type" value="Genomic_DNA"/>
</dbReference>
<dbReference type="InterPro" id="IPR036188">
    <property type="entry name" value="FAD/NAD-bd_sf"/>
</dbReference>
<keyword evidence="3" id="KW-0004">4Fe-4S</keyword>
<evidence type="ECO:0000313" key="10">
    <source>
        <dbReference type="EMBL" id="SHL16178.1"/>
    </source>
</evidence>
<feature type="domain" description="4Fe-4S ferredoxin-type" evidence="9">
    <location>
        <begin position="23"/>
        <end position="53"/>
    </location>
</feature>
<feature type="domain" description="4Fe-4S ferredoxin-type" evidence="9">
    <location>
        <begin position="70"/>
        <end position="104"/>
    </location>
</feature>
<dbReference type="InterPro" id="IPR039650">
    <property type="entry name" value="HdrA-like"/>
</dbReference>
<accession>A0A1M6YD67</accession>
<evidence type="ECO:0000313" key="11">
    <source>
        <dbReference type="Proteomes" id="UP000183994"/>
    </source>
</evidence>
<evidence type="ECO:0000256" key="1">
    <source>
        <dbReference type="ARBA" id="ARBA00001974"/>
    </source>
</evidence>
<keyword evidence="11" id="KW-1185">Reference proteome</keyword>
<dbReference type="GO" id="GO:0016491">
    <property type="term" value="F:oxidoreductase activity"/>
    <property type="evidence" value="ECO:0007669"/>
    <property type="project" value="UniProtKB-KW"/>
</dbReference>
<dbReference type="SUPFAM" id="SSF54862">
    <property type="entry name" value="4Fe-4S ferredoxins"/>
    <property type="match status" value="2"/>
</dbReference>
<keyword evidence="7" id="KW-0408">Iron</keyword>
<comment type="similarity">
    <text evidence="2">Belongs to the HdrA family.</text>
</comment>
<dbReference type="STRING" id="1121393.SAMN02745216_04732"/>
<keyword evidence="6" id="KW-0560">Oxidoreductase</keyword>
<protein>
    <submittedName>
        <fullName evidence="10">Heterodisulfide reductase subunit A</fullName>
    </submittedName>
</protein>
<feature type="domain" description="4Fe-4S ferredoxin-type" evidence="9">
    <location>
        <begin position="893"/>
        <end position="922"/>
    </location>
</feature>
<keyword evidence="8" id="KW-0411">Iron-sulfur</keyword>
<gene>
    <name evidence="10" type="ORF">SAMN02745216_04732</name>
</gene>
<keyword evidence="5" id="KW-0274">FAD</keyword>
<feature type="domain" description="4Fe-4S ferredoxin-type" evidence="9">
    <location>
        <begin position="855"/>
        <end position="884"/>
    </location>
</feature>
<sequence>MTLSQVVSVAGNAGNYTVKVRRSPRYVDMDKCIACGLCAEKCPRPVADEFNEGVNNRKAIYIKYGQSVPLKYAIDPNACIYLTRGKCRACEKFCPTGAINFEDKAEIVELKVGAVVLAPGYQPYDPSGEDYYGYDSIADVVTSLEYERLLSASGPCMGHLMRPSDNREPKRIAWLQCVGSRNTNRCSNGYCSSVCCMYAVKQALVTAEHTHGDELSQTIFFMDLRSHGKEFERYYEDAKAKGVRFIRARPHTIDPLRGGSGVRMRYTTEDGRQMEEDFDLAVLSVGMEATQDNKALAGIFDFSLDSYGFAQTAASNPVRVNDGVFVAGALHAPKAIPHAVTEASAAANEAARLLSEAKGALAVEKTYPDERDVTQEEPRVGVFVCSCGINIAGVIDVNAVVEYAKGLDHVAFVENNLFTCSADTQVLIRQKAEEMNLNRIVVAACTPRTHEPLFQETLKEAGLNAYLVEMANIRNQNSWVHQKEPEKATEKAKDQVRMAVVKAVRNKALTRLKVDVNQKALVIGGGVAGMTSALSLAEQGFPVVLLEREDRLGGNASHVSATDFGDSVPPMLKDMIKKVEGHPDIAVHTNARLKTAVGSVGNFVSKFETHGETRAVTYGAAVIATGAKESIPDEYGFGSDPRIHTHLSFDKLMQAEVSTVQKADTVAFIQCVGSRDSRRPYCSRICCTHTMKAAVKLKTLNRAMQVVVFYRDIRTYGLREELYRKARELGVLFVRYSPDDKPQVRTTPEGVMVRGLDPISRFTLEIEADYLVLAAAVEPHGNEELVELYKCGANADGFLNEAHPKLRPVDMSVDGLFVAGLCNYPKPMDEAISQAQAAAARAAVVLSRKEMLLDAIKSYVTEHCDGCALCVDVCPYRAIRLQESTGEDGRMHRMVQVDPALCKGCGVCAATCPKDGVRVHGFTKEQIKAQVASALESLSGGRA</sequence>
<proteinExistence type="inferred from homology"/>
<evidence type="ECO:0000256" key="5">
    <source>
        <dbReference type="ARBA" id="ARBA00022827"/>
    </source>
</evidence>
<evidence type="ECO:0000256" key="4">
    <source>
        <dbReference type="ARBA" id="ARBA00022723"/>
    </source>
</evidence>
<evidence type="ECO:0000256" key="2">
    <source>
        <dbReference type="ARBA" id="ARBA00006561"/>
    </source>
</evidence>
<keyword evidence="4" id="KW-0479">Metal-binding</keyword>
<comment type="cofactor">
    <cofactor evidence="1">
        <name>FAD</name>
        <dbReference type="ChEBI" id="CHEBI:57692"/>
    </cofactor>
</comment>
<dbReference type="InterPro" id="IPR017896">
    <property type="entry name" value="4Fe4S_Fe-S-bd"/>
</dbReference>
<dbReference type="PANTHER" id="PTHR43498:SF1">
    <property type="entry name" value="COB--COM HETERODISULFIDE REDUCTASE IRON-SULFUR SUBUNIT A"/>
    <property type="match status" value="1"/>
</dbReference>
<evidence type="ECO:0000256" key="7">
    <source>
        <dbReference type="ARBA" id="ARBA00023004"/>
    </source>
</evidence>
<dbReference type="Gene3D" id="3.30.70.3270">
    <property type="match status" value="1"/>
</dbReference>
<evidence type="ECO:0000259" key="9">
    <source>
        <dbReference type="PROSITE" id="PS51379"/>
    </source>
</evidence>
<dbReference type="SUPFAM" id="SSF51905">
    <property type="entry name" value="FAD/NAD(P)-binding domain"/>
    <property type="match status" value="2"/>
</dbReference>
<dbReference type="PANTHER" id="PTHR43498">
    <property type="entry name" value="FERREDOXIN:COB-COM HETERODISULFIDE REDUCTASE SUBUNIT A"/>
    <property type="match status" value="1"/>
</dbReference>
<evidence type="ECO:0000256" key="8">
    <source>
        <dbReference type="ARBA" id="ARBA00023014"/>
    </source>
</evidence>
<dbReference type="Pfam" id="PF12838">
    <property type="entry name" value="Fer4_7"/>
    <property type="match status" value="1"/>
</dbReference>
<dbReference type="AlphaFoldDB" id="A0A1M6YD67"/>
<dbReference type="Gene3D" id="3.30.70.20">
    <property type="match status" value="1"/>
</dbReference>
<organism evidence="10 11">
    <name type="scientific">Desulfatibacillum alkenivorans DSM 16219</name>
    <dbReference type="NCBI Taxonomy" id="1121393"/>
    <lineage>
        <taxon>Bacteria</taxon>
        <taxon>Pseudomonadati</taxon>
        <taxon>Thermodesulfobacteriota</taxon>
        <taxon>Desulfobacteria</taxon>
        <taxon>Desulfobacterales</taxon>
        <taxon>Desulfatibacillaceae</taxon>
        <taxon>Desulfatibacillum</taxon>
    </lineage>
</organism>
<dbReference type="Proteomes" id="UP000183994">
    <property type="component" value="Unassembled WGS sequence"/>
</dbReference>
<dbReference type="Gene3D" id="3.50.50.60">
    <property type="entry name" value="FAD/NAD(P)-binding domain"/>
    <property type="match status" value="2"/>
</dbReference>
<dbReference type="PRINTS" id="PR00469">
    <property type="entry name" value="PNDRDTASEII"/>
</dbReference>
<reference evidence="11" key="1">
    <citation type="submission" date="2016-11" db="EMBL/GenBank/DDBJ databases">
        <authorList>
            <person name="Varghese N."/>
            <person name="Submissions S."/>
        </authorList>
    </citation>
    <scope>NUCLEOTIDE SEQUENCE [LARGE SCALE GENOMIC DNA]</scope>
    <source>
        <strain evidence="11">DSM 16219</strain>
    </source>
</reference>
<evidence type="ECO:0000256" key="6">
    <source>
        <dbReference type="ARBA" id="ARBA00023002"/>
    </source>
</evidence>